<sequence>MQYFKKLNNLLGWIIFLIATSVYLLTLEPTASFWDCGEFIACSAKLQVPHPPGTPFFLLVNRMFAMLALEPTQIAFMVNVSSALCSGFTILFLFWSISLLAIKFFNQGKADFEPTKPQTHSIMLASSVGALAYTFSDSFWFSAVEAEVYAMSSFLTGFIFWAMLKWDTLQDTQSEYRWLLLIAYLIGLSIGVHPLNLLTIPALAMIYYFKKWQKISLKGSVYAILIGSGILLFLIWLIPGLPTFAKNIEVTFVNVLNLPFNSGIIFLIIAIVAGLTWGIFYSIRKQKPLLNTILLGVSLVLVGYASYGIILIRSAYNPPIDENNPEDLVSLISYLNREQYGSRPLLFGPIYTEKPEDYINTTPIYTKDKEKGKYVIYRYNREPKYGDDARMMFFPRLYSSDPYHVSLYERYLGLEKGEQPSFFDNFRFFFTYQLGHMYWRYFGWNFIGRESDIKDAGVLFLSNDKDAPNYIKNNKARNRFFAIPFILGMLGLAFNIIRNKQTAGMLGLLFFLTGIALIIYLNSPPVEPRERDYIYVGSFYVFAIWIAFGVLAIIELLETRLSKGTQITYRNSLSWGVATFAGLLCVALMAWQGWDDHNRSNRYYSVDSARNLLSSCEPNAILFTGGDNDTFPLWYVQEVEGFRTDVRVCNTSLLGTDWYISQMKQAAYDSDPLPISLKEEHYRMGINDVVFITKHPFMPEKEAKQLFEQGVELQQYMNLVVQNNKYTQIPTSEEDVENFLPSQKLILDISNDIDYIKSAGFLPKGADTLLKYGMYWQLPKNRVDKDEFVILNIIANNHWRRPIYFAPKLSDEDYVGLKDYMQIEGLAYRLLPVPVGLLAPKKEIFVNADLSYELIMKEKKHSFKGKEIVRKMYWRGLDNPRVYHNEDYFGFISQAREHIYEVAKTLIEEGKKEKAKELMLFSLKQIPIESIPYDVYVAQLVPLLYEVGETNTADKLYKQIMEEAKSIIEYSNEHYSLRNDFKMRQQIFIFYQYAKDLQKIKPDEAVKCKNLYEKYVRQISNELE</sequence>
<dbReference type="RefSeq" id="WP_101358694.1">
    <property type="nucleotide sequence ID" value="NZ_NKXO01000020.1"/>
</dbReference>
<feature type="transmembrane region" description="Helical" evidence="1">
    <location>
        <begin position="148"/>
        <end position="166"/>
    </location>
</feature>
<feature type="transmembrane region" description="Helical" evidence="1">
    <location>
        <begin position="7"/>
        <end position="25"/>
    </location>
</feature>
<keyword evidence="1" id="KW-0472">Membrane</keyword>
<feature type="transmembrane region" description="Helical" evidence="1">
    <location>
        <begin position="221"/>
        <end position="238"/>
    </location>
</feature>
<keyword evidence="1" id="KW-1133">Transmembrane helix</keyword>
<dbReference type="PANTHER" id="PTHR16214">
    <property type="entry name" value="TRANSMEMBRANE PROTEIN 260"/>
    <property type="match status" value="1"/>
</dbReference>
<dbReference type="AlphaFoldDB" id="A0A2N3IG32"/>
<protein>
    <recommendedName>
        <fullName evidence="4">DUF2723 domain-containing protein</fullName>
    </recommendedName>
</protein>
<accession>A0A2N3IG32</accession>
<feature type="transmembrane region" description="Helical" evidence="1">
    <location>
        <begin position="533"/>
        <end position="554"/>
    </location>
</feature>
<organism evidence="2 3">
    <name type="scientific">Raineya orbicola</name>
    <dbReference type="NCBI Taxonomy" id="2016530"/>
    <lineage>
        <taxon>Bacteria</taxon>
        <taxon>Pseudomonadati</taxon>
        <taxon>Bacteroidota</taxon>
        <taxon>Cytophagia</taxon>
        <taxon>Cytophagales</taxon>
        <taxon>Raineyaceae</taxon>
        <taxon>Raineya</taxon>
    </lineage>
</organism>
<keyword evidence="3" id="KW-1185">Reference proteome</keyword>
<dbReference type="OrthoDB" id="9807602at2"/>
<feature type="transmembrane region" description="Helical" evidence="1">
    <location>
        <begin position="504"/>
        <end position="521"/>
    </location>
</feature>
<feature type="transmembrane region" description="Helical" evidence="1">
    <location>
        <begin position="76"/>
        <end position="102"/>
    </location>
</feature>
<dbReference type="EMBL" id="NKXO01000020">
    <property type="protein sequence ID" value="PKQ69270.1"/>
    <property type="molecule type" value="Genomic_DNA"/>
</dbReference>
<keyword evidence="1" id="KW-0812">Transmembrane</keyword>
<name>A0A2N3IG32_9BACT</name>
<dbReference type="PANTHER" id="PTHR16214:SF3">
    <property type="entry name" value="TRANSMEMBRANE PROTEIN 260"/>
    <property type="match status" value="1"/>
</dbReference>
<dbReference type="Pfam" id="PF11028">
    <property type="entry name" value="TMEM260-like"/>
    <property type="match status" value="1"/>
</dbReference>
<proteinExistence type="predicted"/>
<feature type="transmembrane region" description="Helical" evidence="1">
    <location>
        <begin position="178"/>
        <end position="209"/>
    </location>
</feature>
<gene>
    <name evidence="2" type="ORF">Rain11_1423</name>
</gene>
<feature type="transmembrane region" description="Helical" evidence="1">
    <location>
        <begin position="258"/>
        <end position="281"/>
    </location>
</feature>
<feature type="transmembrane region" description="Helical" evidence="1">
    <location>
        <begin position="480"/>
        <end position="497"/>
    </location>
</feature>
<dbReference type="Proteomes" id="UP000233387">
    <property type="component" value="Unassembled WGS sequence"/>
</dbReference>
<evidence type="ECO:0000313" key="2">
    <source>
        <dbReference type="EMBL" id="PKQ69270.1"/>
    </source>
</evidence>
<feature type="transmembrane region" description="Helical" evidence="1">
    <location>
        <begin position="575"/>
        <end position="594"/>
    </location>
</feature>
<dbReference type="InterPro" id="IPR052724">
    <property type="entry name" value="GT117_domain-containing"/>
</dbReference>
<evidence type="ECO:0000313" key="3">
    <source>
        <dbReference type="Proteomes" id="UP000233387"/>
    </source>
</evidence>
<reference evidence="2 3" key="1">
    <citation type="submission" date="2017-06" db="EMBL/GenBank/DDBJ databases">
        <title>Raineya orbicola gen. nov., sp. nov. a slightly thermophilic bacterium of the phylum Bacteroidetes and the description of Raineyaceae fam. nov.</title>
        <authorList>
            <person name="Albuquerque L."/>
            <person name="Polonia A.R.M."/>
            <person name="Barroso C."/>
            <person name="Froufe H.J.C."/>
            <person name="Lage O."/>
            <person name="Lobo-Da-Cunha A."/>
            <person name="Egas C."/>
            <person name="Da Costa M.S."/>
        </authorList>
    </citation>
    <scope>NUCLEOTIDE SEQUENCE [LARGE SCALE GENOMIC DNA]</scope>
    <source>
        <strain evidence="2 3">SPSPC-11</strain>
    </source>
</reference>
<evidence type="ECO:0008006" key="4">
    <source>
        <dbReference type="Google" id="ProtNLM"/>
    </source>
</evidence>
<comment type="caution">
    <text evidence="2">The sequence shown here is derived from an EMBL/GenBank/DDBJ whole genome shotgun (WGS) entry which is preliminary data.</text>
</comment>
<feature type="transmembrane region" description="Helical" evidence="1">
    <location>
        <begin position="293"/>
        <end position="316"/>
    </location>
</feature>
<dbReference type="InterPro" id="IPR021280">
    <property type="entry name" value="TMEM260-like"/>
</dbReference>
<evidence type="ECO:0000256" key="1">
    <source>
        <dbReference type="SAM" id="Phobius"/>
    </source>
</evidence>